<dbReference type="InterPro" id="IPR050216">
    <property type="entry name" value="LRR_domain-containing"/>
</dbReference>
<dbReference type="Pfam" id="PF13855">
    <property type="entry name" value="LRR_8"/>
    <property type="match status" value="2"/>
</dbReference>
<dbReference type="InterPro" id="IPR032675">
    <property type="entry name" value="LRR_dom_sf"/>
</dbReference>
<evidence type="ECO:0000256" key="2">
    <source>
        <dbReference type="ARBA" id="ARBA00022737"/>
    </source>
</evidence>
<keyword evidence="2" id="KW-0677">Repeat</keyword>
<dbReference type="InterPro" id="IPR001611">
    <property type="entry name" value="Leu-rich_rpt"/>
</dbReference>
<keyword evidence="1" id="KW-0433">Leucine-rich repeat</keyword>
<dbReference type="SMART" id="SM00364">
    <property type="entry name" value="LRR_BAC"/>
    <property type="match status" value="5"/>
</dbReference>
<dbReference type="Gene3D" id="1.25.10.10">
    <property type="entry name" value="Leucine-rich Repeat Variant"/>
    <property type="match status" value="1"/>
</dbReference>
<accession>X1F8X4</accession>
<dbReference type="GO" id="GO:0005737">
    <property type="term" value="C:cytoplasm"/>
    <property type="evidence" value="ECO:0007669"/>
    <property type="project" value="TreeGrafter"/>
</dbReference>
<dbReference type="PROSITE" id="PS51450">
    <property type="entry name" value="LRR"/>
    <property type="match status" value="3"/>
</dbReference>
<feature type="non-terminal residue" evidence="3">
    <location>
        <position position="352"/>
    </location>
</feature>
<sequence length="352" mass="40053">MDKTSAINQLISIIENSDNLSVRIESINLLAQINANTNKVFKLIENLLISDTNESIRLAAAYTIEKIFLNDALEPLRWTFKHEESLKCLLAISKIVGKIDTVQSKSLIIEKIREIKNKKIVKSLQDLYVKREFKNLSSYALSRIVENSFVIKDLENKFGHINFKVKDGLILQLDLSDVSSHIFGWTILNKFPEFIEFLTSLENLNLKFNRLITIPDSIGSLTSLIKLDLSYNKIKSIPESIGSLKSLRLLNLRYNKIRNLPASIGSLNLLKSLNLRANSLKNLPKTIKNILNLEVLDLHGNKLKDTKLSLKGSNKIRRLDLGLNSIEKLPKWIKKLKDLRYLGLGGNKLKLL</sequence>
<organism evidence="3">
    <name type="scientific">marine sediment metagenome</name>
    <dbReference type="NCBI Taxonomy" id="412755"/>
    <lineage>
        <taxon>unclassified sequences</taxon>
        <taxon>metagenomes</taxon>
        <taxon>ecological metagenomes</taxon>
    </lineage>
</organism>
<dbReference type="InterPro" id="IPR011989">
    <property type="entry name" value="ARM-like"/>
</dbReference>
<dbReference type="InterPro" id="IPR003591">
    <property type="entry name" value="Leu-rich_rpt_typical-subtyp"/>
</dbReference>
<evidence type="ECO:0008006" key="4">
    <source>
        <dbReference type="Google" id="ProtNLM"/>
    </source>
</evidence>
<dbReference type="AlphaFoldDB" id="X1F8X4"/>
<evidence type="ECO:0000313" key="3">
    <source>
        <dbReference type="EMBL" id="GAH42071.1"/>
    </source>
</evidence>
<protein>
    <recommendedName>
        <fullName evidence="4">Leucine-rich repeat domain-containing protein</fullName>
    </recommendedName>
</protein>
<name>X1F8X4_9ZZZZ</name>
<reference evidence="3" key="1">
    <citation type="journal article" date="2014" name="Front. Microbiol.">
        <title>High frequency of phylogenetically diverse reductive dehalogenase-homologous genes in deep subseafloor sedimentary metagenomes.</title>
        <authorList>
            <person name="Kawai M."/>
            <person name="Futagami T."/>
            <person name="Toyoda A."/>
            <person name="Takaki Y."/>
            <person name="Nishi S."/>
            <person name="Hori S."/>
            <person name="Arai W."/>
            <person name="Tsubouchi T."/>
            <person name="Morono Y."/>
            <person name="Uchiyama I."/>
            <person name="Ito T."/>
            <person name="Fujiyama A."/>
            <person name="Inagaki F."/>
            <person name="Takami H."/>
        </authorList>
    </citation>
    <scope>NUCLEOTIDE SEQUENCE</scope>
    <source>
        <strain evidence="3">Expedition CK06-06</strain>
    </source>
</reference>
<dbReference type="SMART" id="SM00369">
    <property type="entry name" value="LRR_TYP"/>
    <property type="match status" value="5"/>
</dbReference>
<proteinExistence type="predicted"/>
<dbReference type="SUPFAM" id="SSF48371">
    <property type="entry name" value="ARM repeat"/>
    <property type="match status" value="1"/>
</dbReference>
<comment type="caution">
    <text evidence="3">The sequence shown here is derived from an EMBL/GenBank/DDBJ whole genome shotgun (WGS) entry which is preliminary data.</text>
</comment>
<dbReference type="EMBL" id="BARU01008500">
    <property type="protein sequence ID" value="GAH42071.1"/>
    <property type="molecule type" value="Genomic_DNA"/>
</dbReference>
<dbReference type="SUPFAM" id="SSF52058">
    <property type="entry name" value="L domain-like"/>
    <property type="match status" value="1"/>
</dbReference>
<dbReference type="InterPro" id="IPR016024">
    <property type="entry name" value="ARM-type_fold"/>
</dbReference>
<dbReference type="PANTHER" id="PTHR48051">
    <property type="match status" value="1"/>
</dbReference>
<dbReference type="Pfam" id="PF13646">
    <property type="entry name" value="HEAT_2"/>
    <property type="match status" value="1"/>
</dbReference>
<dbReference type="PANTHER" id="PTHR48051:SF1">
    <property type="entry name" value="RAS SUPPRESSOR PROTEIN 1"/>
    <property type="match status" value="1"/>
</dbReference>
<evidence type="ECO:0000256" key="1">
    <source>
        <dbReference type="ARBA" id="ARBA00022614"/>
    </source>
</evidence>
<dbReference type="Gene3D" id="3.80.10.10">
    <property type="entry name" value="Ribonuclease Inhibitor"/>
    <property type="match status" value="1"/>
</dbReference>
<gene>
    <name evidence="3" type="ORF">S03H2_16614</name>
</gene>